<organism evidence="2 3">
    <name type="scientific">Lithospermum erythrorhizon</name>
    <name type="common">Purple gromwell</name>
    <name type="synonym">Lithospermum officinale var. erythrorhizon</name>
    <dbReference type="NCBI Taxonomy" id="34254"/>
    <lineage>
        <taxon>Eukaryota</taxon>
        <taxon>Viridiplantae</taxon>
        <taxon>Streptophyta</taxon>
        <taxon>Embryophyta</taxon>
        <taxon>Tracheophyta</taxon>
        <taxon>Spermatophyta</taxon>
        <taxon>Magnoliopsida</taxon>
        <taxon>eudicotyledons</taxon>
        <taxon>Gunneridae</taxon>
        <taxon>Pentapetalae</taxon>
        <taxon>asterids</taxon>
        <taxon>lamiids</taxon>
        <taxon>Boraginales</taxon>
        <taxon>Boraginaceae</taxon>
        <taxon>Boraginoideae</taxon>
        <taxon>Lithospermeae</taxon>
        <taxon>Lithospermum</taxon>
    </lineage>
</organism>
<dbReference type="EMBL" id="BAABME010007996">
    <property type="protein sequence ID" value="GAA0172179.1"/>
    <property type="molecule type" value="Genomic_DNA"/>
</dbReference>
<reference evidence="2 3" key="1">
    <citation type="submission" date="2024-01" db="EMBL/GenBank/DDBJ databases">
        <title>The complete chloroplast genome sequence of Lithospermum erythrorhizon: insights into the phylogenetic relationship among Boraginaceae species and the maternal lineages of purple gromwells.</title>
        <authorList>
            <person name="Okada T."/>
            <person name="Watanabe K."/>
        </authorList>
    </citation>
    <scope>NUCLEOTIDE SEQUENCE [LARGE SCALE GENOMIC DNA]</scope>
</reference>
<evidence type="ECO:0000313" key="2">
    <source>
        <dbReference type="EMBL" id="GAA0172179.1"/>
    </source>
</evidence>
<dbReference type="Pfam" id="PF13966">
    <property type="entry name" value="zf-RVT"/>
    <property type="match status" value="1"/>
</dbReference>
<feature type="domain" description="Reverse transcriptase zinc-binding" evidence="1">
    <location>
        <begin position="62"/>
        <end position="108"/>
    </location>
</feature>
<proteinExistence type="predicted"/>
<accession>A0AAV3R8J8</accession>
<evidence type="ECO:0000259" key="1">
    <source>
        <dbReference type="Pfam" id="PF13966"/>
    </source>
</evidence>
<dbReference type="AlphaFoldDB" id="A0AAV3R8J8"/>
<comment type="caution">
    <text evidence="2">The sequence shown here is derived from an EMBL/GenBank/DDBJ whole genome shotgun (WGS) entry which is preliminary data.</text>
</comment>
<name>A0AAV3R8J8_LITER</name>
<sequence>MSEGVLPMRHLGVALSSKNLTQDYGRFTRKICAKISSWQSRLLSMAEGDLGFRNLFAWNTVFLCKIFGFGKGLTMLHTRDRLLKWGMDVDPHCPLCSGIESEDHLFFSVVIRLKFGDCFCRCLGLIRVVLGGRRDNGALPSLRVGIGQLKGRCSRRESCKSLLRVLFIISGKRGILECLGSRRLIWMRYITRLLRVFRIGISHRGGL</sequence>
<evidence type="ECO:0000313" key="3">
    <source>
        <dbReference type="Proteomes" id="UP001454036"/>
    </source>
</evidence>
<keyword evidence="3" id="KW-1185">Reference proteome</keyword>
<gene>
    <name evidence="2" type="ORF">LIER_26055</name>
</gene>
<dbReference type="InterPro" id="IPR026960">
    <property type="entry name" value="RVT-Znf"/>
</dbReference>
<dbReference type="Proteomes" id="UP001454036">
    <property type="component" value="Unassembled WGS sequence"/>
</dbReference>
<protein>
    <recommendedName>
        <fullName evidence="1">Reverse transcriptase zinc-binding domain-containing protein</fullName>
    </recommendedName>
</protein>